<proteinExistence type="predicted"/>
<accession>A0A9D4PE49</accession>
<feature type="region of interest" description="Disordered" evidence="1">
    <location>
        <begin position="90"/>
        <end position="132"/>
    </location>
</feature>
<sequence length="147" mass="15906">MTNHQKLSTGKQSAVQEAHFVVVVHRQTISRKLESLAPNEIKDVRVNPRKNVLAIDVIHQASLLALTRVTDFDGIKTTGMSYAAAVGALSKDPCPRGAQQREPPAGPKKQGSAKLRPPTKATSQPHADQENANLRLLLRAVADLLPP</sequence>
<dbReference type="Proteomes" id="UP000821837">
    <property type="component" value="Chromosome 8"/>
</dbReference>
<evidence type="ECO:0000313" key="2">
    <source>
        <dbReference type="EMBL" id="KAH7939281.1"/>
    </source>
</evidence>
<reference evidence="2" key="1">
    <citation type="journal article" date="2020" name="Cell">
        <title>Large-Scale Comparative Analyses of Tick Genomes Elucidate Their Genetic Diversity and Vector Capacities.</title>
        <authorList>
            <consortium name="Tick Genome and Microbiome Consortium (TIGMIC)"/>
            <person name="Jia N."/>
            <person name="Wang J."/>
            <person name="Shi W."/>
            <person name="Du L."/>
            <person name="Sun Y."/>
            <person name="Zhan W."/>
            <person name="Jiang J.F."/>
            <person name="Wang Q."/>
            <person name="Zhang B."/>
            <person name="Ji P."/>
            <person name="Bell-Sakyi L."/>
            <person name="Cui X.M."/>
            <person name="Yuan T.T."/>
            <person name="Jiang B.G."/>
            <person name="Yang W.F."/>
            <person name="Lam T.T."/>
            <person name="Chang Q.C."/>
            <person name="Ding S.J."/>
            <person name="Wang X.J."/>
            <person name="Zhu J.G."/>
            <person name="Ruan X.D."/>
            <person name="Zhao L."/>
            <person name="Wei J.T."/>
            <person name="Ye R.Z."/>
            <person name="Que T.C."/>
            <person name="Du C.H."/>
            <person name="Zhou Y.H."/>
            <person name="Cheng J.X."/>
            <person name="Dai P.F."/>
            <person name="Guo W.B."/>
            <person name="Han X.H."/>
            <person name="Huang E.J."/>
            <person name="Li L.F."/>
            <person name="Wei W."/>
            <person name="Gao Y.C."/>
            <person name="Liu J.Z."/>
            <person name="Shao H.Z."/>
            <person name="Wang X."/>
            <person name="Wang C.C."/>
            <person name="Yang T.C."/>
            <person name="Huo Q.B."/>
            <person name="Li W."/>
            <person name="Chen H.Y."/>
            <person name="Chen S.E."/>
            <person name="Zhou L.G."/>
            <person name="Ni X.B."/>
            <person name="Tian J.H."/>
            <person name="Sheng Y."/>
            <person name="Liu T."/>
            <person name="Pan Y.S."/>
            <person name="Xia L.Y."/>
            <person name="Li J."/>
            <person name="Zhao F."/>
            <person name="Cao W.C."/>
        </authorList>
    </citation>
    <scope>NUCLEOTIDE SEQUENCE</scope>
    <source>
        <strain evidence="2">Rsan-2018</strain>
    </source>
</reference>
<name>A0A9D4PE49_RHISA</name>
<dbReference type="AlphaFoldDB" id="A0A9D4PE49"/>
<evidence type="ECO:0000313" key="3">
    <source>
        <dbReference type="Proteomes" id="UP000821837"/>
    </source>
</evidence>
<gene>
    <name evidence="2" type="ORF">HPB52_009819</name>
</gene>
<evidence type="ECO:0000256" key="1">
    <source>
        <dbReference type="SAM" id="MobiDB-lite"/>
    </source>
</evidence>
<keyword evidence="3" id="KW-1185">Reference proteome</keyword>
<dbReference type="EMBL" id="JABSTV010001254">
    <property type="protein sequence ID" value="KAH7939281.1"/>
    <property type="molecule type" value="Genomic_DNA"/>
</dbReference>
<reference evidence="2" key="2">
    <citation type="submission" date="2021-09" db="EMBL/GenBank/DDBJ databases">
        <authorList>
            <person name="Jia N."/>
            <person name="Wang J."/>
            <person name="Shi W."/>
            <person name="Du L."/>
            <person name="Sun Y."/>
            <person name="Zhan W."/>
            <person name="Jiang J."/>
            <person name="Wang Q."/>
            <person name="Zhang B."/>
            <person name="Ji P."/>
            <person name="Sakyi L.B."/>
            <person name="Cui X."/>
            <person name="Yuan T."/>
            <person name="Jiang B."/>
            <person name="Yang W."/>
            <person name="Lam T.T.-Y."/>
            <person name="Chang Q."/>
            <person name="Ding S."/>
            <person name="Wang X."/>
            <person name="Zhu J."/>
            <person name="Ruan X."/>
            <person name="Zhao L."/>
            <person name="Wei J."/>
            <person name="Que T."/>
            <person name="Du C."/>
            <person name="Cheng J."/>
            <person name="Dai P."/>
            <person name="Han X."/>
            <person name="Huang E."/>
            <person name="Gao Y."/>
            <person name="Liu J."/>
            <person name="Shao H."/>
            <person name="Ye R."/>
            <person name="Li L."/>
            <person name="Wei W."/>
            <person name="Wang X."/>
            <person name="Wang C."/>
            <person name="Huo Q."/>
            <person name="Li W."/>
            <person name="Guo W."/>
            <person name="Chen H."/>
            <person name="Chen S."/>
            <person name="Zhou L."/>
            <person name="Zhou L."/>
            <person name="Ni X."/>
            <person name="Tian J."/>
            <person name="Zhou Y."/>
            <person name="Sheng Y."/>
            <person name="Liu T."/>
            <person name="Pan Y."/>
            <person name="Xia L."/>
            <person name="Li J."/>
            <person name="Zhao F."/>
            <person name="Cao W."/>
        </authorList>
    </citation>
    <scope>NUCLEOTIDE SEQUENCE</scope>
    <source>
        <strain evidence="2">Rsan-2018</strain>
        <tissue evidence="2">Larvae</tissue>
    </source>
</reference>
<protein>
    <submittedName>
        <fullName evidence="2">Uncharacterized protein</fullName>
    </submittedName>
</protein>
<comment type="caution">
    <text evidence="2">The sequence shown here is derived from an EMBL/GenBank/DDBJ whole genome shotgun (WGS) entry which is preliminary data.</text>
</comment>
<organism evidence="2 3">
    <name type="scientific">Rhipicephalus sanguineus</name>
    <name type="common">Brown dog tick</name>
    <name type="synonym">Ixodes sanguineus</name>
    <dbReference type="NCBI Taxonomy" id="34632"/>
    <lineage>
        <taxon>Eukaryota</taxon>
        <taxon>Metazoa</taxon>
        <taxon>Ecdysozoa</taxon>
        <taxon>Arthropoda</taxon>
        <taxon>Chelicerata</taxon>
        <taxon>Arachnida</taxon>
        <taxon>Acari</taxon>
        <taxon>Parasitiformes</taxon>
        <taxon>Ixodida</taxon>
        <taxon>Ixodoidea</taxon>
        <taxon>Ixodidae</taxon>
        <taxon>Rhipicephalinae</taxon>
        <taxon>Rhipicephalus</taxon>
        <taxon>Rhipicephalus</taxon>
    </lineage>
</organism>